<evidence type="ECO:0000313" key="8">
    <source>
        <dbReference type="Proteomes" id="UP001501495"/>
    </source>
</evidence>
<keyword evidence="3 6" id="KW-0812">Transmembrane</keyword>
<dbReference type="RefSeq" id="WP_344735203.1">
    <property type="nucleotide sequence ID" value="NZ_BAAAZH010000032.1"/>
</dbReference>
<evidence type="ECO:0000256" key="6">
    <source>
        <dbReference type="SAM" id="Phobius"/>
    </source>
</evidence>
<dbReference type="Gene3D" id="1.20.1440.20">
    <property type="entry name" value="LemA-like domain"/>
    <property type="match status" value="1"/>
</dbReference>
<keyword evidence="4 6" id="KW-1133">Transmembrane helix</keyword>
<dbReference type="Pfam" id="PF04011">
    <property type="entry name" value="LemA"/>
    <property type="match status" value="1"/>
</dbReference>
<keyword evidence="8" id="KW-1185">Reference proteome</keyword>
<gene>
    <name evidence="7" type="ORF">GCM10022215_39240</name>
</gene>
<evidence type="ECO:0000256" key="2">
    <source>
        <dbReference type="ARBA" id="ARBA00008854"/>
    </source>
</evidence>
<reference evidence="8" key="1">
    <citation type="journal article" date="2019" name="Int. J. Syst. Evol. Microbiol.">
        <title>The Global Catalogue of Microorganisms (GCM) 10K type strain sequencing project: providing services to taxonomists for standard genome sequencing and annotation.</title>
        <authorList>
            <consortium name="The Broad Institute Genomics Platform"/>
            <consortium name="The Broad Institute Genome Sequencing Center for Infectious Disease"/>
            <person name="Wu L."/>
            <person name="Ma J."/>
        </authorList>
    </citation>
    <scope>NUCLEOTIDE SEQUENCE [LARGE SCALE GENOMIC DNA]</scope>
    <source>
        <strain evidence="8">JCM 16703</strain>
    </source>
</reference>
<comment type="subcellular location">
    <subcellularLocation>
        <location evidence="1">Membrane</location>
        <topology evidence="1">Single-pass membrane protein</topology>
    </subcellularLocation>
</comment>
<dbReference type="InterPro" id="IPR007156">
    <property type="entry name" value="MamQ_LemA"/>
</dbReference>
<feature type="transmembrane region" description="Helical" evidence="6">
    <location>
        <begin position="6"/>
        <end position="25"/>
    </location>
</feature>
<protein>
    <submittedName>
        <fullName evidence="7">LemA family protein</fullName>
    </submittedName>
</protein>
<dbReference type="Proteomes" id="UP001501495">
    <property type="component" value="Unassembled WGS sequence"/>
</dbReference>
<evidence type="ECO:0000256" key="1">
    <source>
        <dbReference type="ARBA" id="ARBA00004167"/>
    </source>
</evidence>
<sequence>MIALYIVIAVVVLVAIAVVVMYNRFASQQALIAESWSGIDVELTRRHELIPNLVATVKGYASHEAAVLGALVAAREGALAASAGSPAGRAPAEDALTGSLGQVLARVEAYPDLKASRNFLDLQDELVITEDRIAAARRFYNGNVRAYNTRCRTIPSSLVANAFGFRPAEFFEIRDAAVRAVPSVDLG</sequence>
<dbReference type="InterPro" id="IPR023353">
    <property type="entry name" value="LemA-like_dom_sf"/>
</dbReference>
<dbReference type="PANTHER" id="PTHR34478:SF2">
    <property type="entry name" value="MEMBRANE PROTEIN"/>
    <property type="match status" value="1"/>
</dbReference>
<dbReference type="PANTHER" id="PTHR34478">
    <property type="entry name" value="PROTEIN LEMA"/>
    <property type="match status" value="1"/>
</dbReference>
<dbReference type="SUPFAM" id="SSF140478">
    <property type="entry name" value="LemA-like"/>
    <property type="match status" value="1"/>
</dbReference>
<evidence type="ECO:0000256" key="5">
    <source>
        <dbReference type="ARBA" id="ARBA00023136"/>
    </source>
</evidence>
<evidence type="ECO:0000256" key="3">
    <source>
        <dbReference type="ARBA" id="ARBA00022692"/>
    </source>
</evidence>
<comment type="similarity">
    <text evidence="2">Belongs to the LemA family.</text>
</comment>
<comment type="caution">
    <text evidence="7">The sequence shown here is derived from an EMBL/GenBank/DDBJ whole genome shotgun (WGS) entry which is preliminary data.</text>
</comment>
<keyword evidence="5 6" id="KW-0472">Membrane</keyword>
<organism evidence="7 8">
    <name type="scientific">Nocardioides fonticola</name>
    <dbReference type="NCBI Taxonomy" id="450363"/>
    <lineage>
        <taxon>Bacteria</taxon>
        <taxon>Bacillati</taxon>
        <taxon>Actinomycetota</taxon>
        <taxon>Actinomycetes</taxon>
        <taxon>Propionibacteriales</taxon>
        <taxon>Nocardioidaceae</taxon>
        <taxon>Nocardioides</taxon>
    </lineage>
</organism>
<proteinExistence type="inferred from homology"/>
<accession>A0ABP7XZI3</accession>
<evidence type="ECO:0000256" key="4">
    <source>
        <dbReference type="ARBA" id="ARBA00022989"/>
    </source>
</evidence>
<dbReference type="EMBL" id="BAAAZH010000032">
    <property type="protein sequence ID" value="GAA4128097.1"/>
    <property type="molecule type" value="Genomic_DNA"/>
</dbReference>
<name>A0ABP7XZI3_9ACTN</name>
<evidence type="ECO:0000313" key="7">
    <source>
        <dbReference type="EMBL" id="GAA4128097.1"/>
    </source>
</evidence>